<accession>A0ABV0MC62</accession>
<protein>
    <submittedName>
        <fullName evidence="2">SDR family oxidoreductase</fullName>
    </submittedName>
</protein>
<dbReference type="InterPro" id="IPR036291">
    <property type="entry name" value="NAD(P)-bd_dom_sf"/>
</dbReference>
<dbReference type="Gene3D" id="3.40.50.720">
    <property type="entry name" value="NAD(P)-binding Rossmann-like Domain"/>
    <property type="match status" value="1"/>
</dbReference>
<comment type="caution">
    <text evidence="2">The sequence shown here is derived from an EMBL/GenBank/DDBJ whole genome shotgun (WGS) entry which is preliminary data.</text>
</comment>
<name>A0ABV0MC62_9HYPH</name>
<dbReference type="RefSeq" id="WP_227705445.1">
    <property type="nucleotide sequence ID" value="NZ_JBEAAL010000045.1"/>
</dbReference>
<proteinExistence type="inferred from homology"/>
<gene>
    <name evidence="2" type="ORF">ABK249_31775</name>
</gene>
<sequence length="256" mass="27099">MRLQNKTVIITGASSGIGRAIAIRFMEEGANIVAVDISKDVVEGGRPVIEALHAIGGNAIFLRGDVASSADVGRVFAEAQTCFGRIDVLVNNAAIHAPTPLAETEEAEWDRVMDVNLKGAFLCSRAAVRIMLEQEIVDEARGRIVNIASQHGMVSAPSDFAYGVSKAGIAYMTKQIAADYAAQNIICNAVAPGKVLTGKGGRAVLPEMLEYSRQRTPMPRLGTPTDVANAALFLASNECTYITGHNLLVDGGWMAA</sequence>
<dbReference type="PRINTS" id="PR00081">
    <property type="entry name" value="GDHRDH"/>
</dbReference>
<keyword evidence="3" id="KW-1185">Reference proteome</keyword>
<reference evidence="2 3" key="1">
    <citation type="submission" date="2024-05" db="EMBL/GenBank/DDBJ databases">
        <title>Neorhizobium sp. Rsf11, a plant growth promoting and heavy metal resistant PAH-degrader.</title>
        <authorList>
            <person name="Golubev S.N."/>
            <person name="Muratova A.Y."/>
            <person name="Markelova M.I."/>
        </authorList>
    </citation>
    <scope>NUCLEOTIDE SEQUENCE [LARGE SCALE GENOMIC DNA]</scope>
    <source>
        <strain evidence="2 3">Rsf11</strain>
    </source>
</reference>
<dbReference type="Proteomes" id="UP001496627">
    <property type="component" value="Unassembled WGS sequence"/>
</dbReference>
<evidence type="ECO:0000313" key="2">
    <source>
        <dbReference type="EMBL" id="MEQ1409486.1"/>
    </source>
</evidence>
<dbReference type="PRINTS" id="PR00080">
    <property type="entry name" value="SDRFAMILY"/>
</dbReference>
<dbReference type="NCBIfam" id="NF005559">
    <property type="entry name" value="PRK07231.1"/>
    <property type="match status" value="1"/>
</dbReference>
<organism evidence="2 3">
    <name type="scientific">Neorhizobium phenanthreniclasticum</name>
    <dbReference type="NCBI Taxonomy" id="3157917"/>
    <lineage>
        <taxon>Bacteria</taxon>
        <taxon>Pseudomonadati</taxon>
        <taxon>Pseudomonadota</taxon>
        <taxon>Alphaproteobacteria</taxon>
        <taxon>Hyphomicrobiales</taxon>
        <taxon>Rhizobiaceae</taxon>
        <taxon>Rhizobium/Agrobacterium group</taxon>
        <taxon>Neorhizobium</taxon>
    </lineage>
</organism>
<dbReference type="Pfam" id="PF13561">
    <property type="entry name" value="adh_short_C2"/>
    <property type="match status" value="1"/>
</dbReference>
<evidence type="ECO:0000256" key="1">
    <source>
        <dbReference type="ARBA" id="ARBA00006484"/>
    </source>
</evidence>
<evidence type="ECO:0000313" key="3">
    <source>
        <dbReference type="Proteomes" id="UP001496627"/>
    </source>
</evidence>
<dbReference type="PROSITE" id="PS00061">
    <property type="entry name" value="ADH_SHORT"/>
    <property type="match status" value="1"/>
</dbReference>
<dbReference type="PANTHER" id="PTHR42760">
    <property type="entry name" value="SHORT-CHAIN DEHYDROGENASES/REDUCTASES FAMILY MEMBER"/>
    <property type="match status" value="1"/>
</dbReference>
<dbReference type="SUPFAM" id="SSF51735">
    <property type="entry name" value="NAD(P)-binding Rossmann-fold domains"/>
    <property type="match status" value="1"/>
</dbReference>
<dbReference type="InterPro" id="IPR020904">
    <property type="entry name" value="Sc_DH/Rdtase_CS"/>
</dbReference>
<comment type="similarity">
    <text evidence="1">Belongs to the short-chain dehydrogenases/reductases (SDR) family.</text>
</comment>
<dbReference type="CDD" id="cd05233">
    <property type="entry name" value="SDR_c"/>
    <property type="match status" value="1"/>
</dbReference>
<dbReference type="EMBL" id="JBEAAL010000045">
    <property type="protein sequence ID" value="MEQ1409486.1"/>
    <property type="molecule type" value="Genomic_DNA"/>
</dbReference>
<dbReference type="PANTHER" id="PTHR42760:SF124">
    <property type="entry name" value="SHORT-CHAIN DEHYDROGENASE_REDUCTASE"/>
    <property type="match status" value="1"/>
</dbReference>
<dbReference type="InterPro" id="IPR002347">
    <property type="entry name" value="SDR_fam"/>
</dbReference>